<comment type="similarity">
    <text evidence="1">Belongs to the AfsR/DnrI/RedD regulatory family.</text>
</comment>
<feature type="domain" description="OmpR/PhoB-type" evidence="7">
    <location>
        <begin position="1"/>
        <end position="92"/>
    </location>
</feature>
<keyword evidence="3 5" id="KW-0238">DNA-binding</keyword>
<evidence type="ECO:0000256" key="5">
    <source>
        <dbReference type="PROSITE-ProRule" id="PRU01091"/>
    </source>
</evidence>
<dbReference type="InterPro" id="IPR002182">
    <property type="entry name" value="NB-ARC"/>
</dbReference>
<dbReference type="PANTHER" id="PTHR35807">
    <property type="entry name" value="TRANSCRIPTIONAL REGULATOR REDD-RELATED"/>
    <property type="match status" value="1"/>
</dbReference>
<feature type="region of interest" description="Disordered" evidence="6">
    <location>
        <begin position="898"/>
        <end position="922"/>
    </location>
</feature>
<evidence type="ECO:0000256" key="4">
    <source>
        <dbReference type="ARBA" id="ARBA00023163"/>
    </source>
</evidence>
<keyword evidence="4" id="KW-0804">Transcription</keyword>
<dbReference type="InterPro" id="IPR001867">
    <property type="entry name" value="OmpR/PhoB-type_DNA-bd"/>
</dbReference>
<organism evidence="8 9">
    <name type="scientific">Saccharothrix algeriensis</name>
    <dbReference type="NCBI Taxonomy" id="173560"/>
    <lineage>
        <taxon>Bacteria</taxon>
        <taxon>Bacillati</taxon>
        <taxon>Actinomycetota</taxon>
        <taxon>Actinomycetes</taxon>
        <taxon>Pseudonocardiales</taxon>
        <taxon>Pseudonocardiaceae</taxon>
        <taxon>Saccharothrix</taxon>
    </lineage>
</organism>
<dbReference type="PANTHER" id="PTHR35807:SF1">
    <property type="entry name" value="TRANSCRIPTIONAL REGULATOR REDD"/>
    <property type="match status" value="1"/>
</dbReference>
<dbReference type="Gene3D" id="3.40.50.300">
    <property type="entry name" value="P-loop containing nucleotide triphosphate hydrolases"/>
    <property type="match status" value="1"/>
</dbReference>
<dbReference type="PRINTS" id="PR00364">
    <property type="entry name" value="DISEASERSIST"/>
</dbReference>
<dbReference type="EMBL" id="JAFBCL010000001">
    <property type="protein sequence ID" value="MBM7809685.1"/>
    <property type="molecule type" value="Genomic_DNA"/>
</dbReference>
<dbReference type="InterPro" id="IPR019734">
    <property type="entry name" value="TPR_rpt"/>
</dbReference>
<evidence type="ECO:0000259" key="7">
    <source>
        <dbReference type="PROSITE" id="PS51755"/>
    </source>
</evidence>
<dbReference type="InterPro" id="IPR011990">
    <property type="entry name" value="TPR-like_helical_dom_sf"/>
</dbReference>
<comment type="caution">
    <text evidence="8">The sequence shown here is derived from an EMBL/GenBank/DDBJ whole genome shotgun (WGS) entry which is preliminary data.</text>
</comment>
<dbReference type="Pfam" id="PF03704">
    <property type="entry name" value="BTAD"/>
    <property type="match status" value="1"/>
</dbReference>
<dbReference type="SMART" id="SM01043">
    <property type="entry name" value="BTAD"/>
    <property type="match status" value="1"/>
</dbReference>
<evidence type="ECO:0000256" key="2">
    <source>
        <dbReference type="ARBA" id="ARBA00023015"/>
    </source>
</evidence>
<dbReference type="Pfam" id="PF13424">
    <property type="entry name" value="TPR_12"/>
    <property type="match status" value="2"/>
</dbReference>
<accession>A0ABS2S179</accession>
<dbReference type="Gene3D" id="1.10.10.10">
    <property type="entry name" value="Winged helix-like DNA-binding domain superfamily/Winged helix DNA-binding domain"/>
    <property type="match status" value="1"/>
</dbReference>
<dbReference type="GO" id="GO:0003677">
    <property type="term" value="F:DNA binding"/>
    <property type="evidence" value="ECO:0007669"/>
    <property type="project" value="UniProtKB-KW"/>
</dbReference>
<dbReference type="SMART" id="SM00028">
    <property type="entry name" value="TPR"/>
    <property type="match status" value="4"/>
</dbReference>
<dbReference type="SUPFAM" id="SSF52540">
    <property type="entry name" value="P-loop containing nucleoside triphosphate hydrolases"/>
    <property type="match status" value="1"/>
</dbReference>
<dbReference type="InterPro" id="IPR051677">
    <property type="entry name" value="AfsR-DnrI-RedD_regulator"/>
</dbReference>
<feature type="region of interest" description="Disordered" evidence="6">
    <location>
        <begin position="212"/>
        <end position="263"/>
    </location>
</feature>
<dbReference type="InterPro" id="IPR005158">
    <property type="entry name" value="BTAD"/>
</dbReference>
<evidence type="ECO:0000313" key="9">
    <source>
        <dbReference type="Proteomes" id="UP001195724"/>
    </source>
</evidence>
<dbReference type="SUPFAM" id="SSF48452">
    <property type="entry name" value="TPR-like"/>
    <property type="match status" value="2"/>
</dbReference>
<evidence type="ECO:0000256" key="1">
    <source>
        <dbReference type="ARBA" id="ARBA00005820"/>
    </source>
</evidence>
<evidence type="ECO:0000256" key="3">
    <source>
        <dbReference type="ARBA" id="ARBA00023125"/>
    </source>
</evidence>
<gene>
    <name evidence="8" type="ORF">JOE68_000550</name>
</gene>
<dbReference type="Pfam" id="PF00931">
    <property type="entry name" value="NB-ARC"/>
    <property type="match status" value="1"/>
</dbReference>
<name>A0ABS2S179_9PSEU</name>
<feature type="DNA-binding region" description="OmpR/PhoB-type" evidence="5">
    <location>
        <begin position="1"/>
        <end position="92"/>
    </location>
</feature>
<proteinExistence type="inferred from homology"/>
<reference evidence="8 9" key="1">
    <citation type="submission" date="2021-01" db="EMBL/GenBank/DDBJ databases">
        <title>Sequencing the genomes of 1000 actinobacteria strains.</title>
        <authorList>
            <person name="Klenk H.-P."/>
        </authorList>
    </citation>
    <scope>NUCLEOTIDE SEQUENCE [LARGE SCALE GENOMIC DNA]</scope>
    <source>
        <strain evidence="8 9">DSM 44581</strain>
    </source>
</reference>
<dbReference type="InterPro" id="IPR027417">
    <property type="entry name" value="P-loop_NTPase"/>
</dbReference>
<sequence>MLFQLLGEVRVVRGAGALPITQTRVLTVLAILAVEANRVVSVDALVDRLWGEQLPRRPREALYSYVSRLRTALGEGGDAVVAQRSGGYVLDTDPLDVDLHRFRALRGDTARLAEALGLWRGEAFTGLTAPWLTGLRATLARERLDAVLDLLDARLRGGEHAGLVAELTELAAAHPLDERIAVLLMTALYRAGRPAEALERYRVVDHDLAEQVGTDPGQALREAHRRVLADSDPRDPGERDAGERDAGPGVPARGRLPVPGQLPADVHGFVGRAEHLARLDALLPDRPGTPSITVVSGPAGMGKTTLAVRWAHRAADRFPDGQLHADLRGFDQGDRPADPADVLRGFLDGLGVPPGDIPPGTDARAARYRSLLAGKRVLVLLDNARDSDQVRPLLPGTADSRVLVTSRNRLTGLLASHHAHPLRLDLLTGREARHLLVARLGHDRVEAESAAADEVVRLCDRLPLALSVVAGRAASCTGTSLADLVAELRESGLAALDDGEPAASLPTVLSWSYSALEEPERRLFALLGDAPGPDTGLRAAASLAGLPVPRTAALLRSLVRASLLDHDGTRYRMHDLIRLYAASLHSPDRDAAADRLLDHYVHTAHAAAHLAHPTGRVVEPEVAAPGCTPERIDTLDHAWRWFRSEQDGVPAVQRTAVERGRDTAAWLLTRSLYPFHHMTADSGRLLASSRTALTAALRLADRAVHSDAHRFLGEALIRTGRHDEGMDHLRTALDIARDLADHRCLSRTHLALARAWQRRGQHDSALRCTARALRSTAALGDPVWMAVVRTTAGRSAALTGRHRLALIHCRAALPVQRRHGALDGEANTLSTLGMVALANGDPGKAVTSFRQALALFRVQGNAHLEADTLDLLADALHAAGEHDEARRQRAVATALYHAQRRTPQQRGHPGRPARPAPQIGGS</sequence>
<dbReference type="Pfam" id="PF00486">
    <property type="entry name" value="Trans_reg_C"/>
    <property type="match status" value="1"/>
</dbReference>
<dbReference type="PROSITE" id="PS51755">
    <property type="entry name" value="OMPR_PHOB"/>
    <property type="match status" value="1"/>
</dbReference>
<dbReference type="RefSeq" id="WP_204840768.1">
    <property type="nucleotide sequence ID" value="NZ_JAFBCL010000001.1"/>
</dbReference>
<dbReference type="CDD" id="cd15831">
    <property type="entry name" value="BTAD"/>
    <property type="match status" value="1"/>
</dbReference>
<evidence type="ECO:0000256" key="6">
    <source>
        <dbReference type="SAM" id="MobiDB-lite"/>
    </source>
</evidence>
<dbReference type="InterPro" id="IPR016032">
    <property type="entry name" value="Sig_transdc_resp-reg_C-effctor"/>
</dbReference>
<protein>
    <submittedName>
        <fullName evidence="8">DNA-binding SARP family transcriptional activator/Tfp pilus assembly protein PilF</fullName>
    </submittedName>
</protein>
<keyword evidence="2" id="KW-0805">Transcription regulation</keyword>
<feature type="compositionally biased region" description="Basic and acidic residues" evidence="6">
    <location>
        <begin position="221"/>
        <end position="246"/>
    </location>
</feature>
<dbReference type="SUPFAM" id="SSF46894">
    <property type="entry name" value="C-terminal effector domain of the bipartite response regulators"/>
    <property type="match status" value="1"/>
</dbReference>
<dbReference type="InterPro" id="IPR036388">
    <property type="entry name" value="WH-like_DNA-bd_sf"/>
</dbReference>
<dbReference type="Gene3D" id="1.25.40.10">
    <property type="entry name" value="Tetratricopeptide repeat domain"/>
    <property type="match status" value="2"/>
</dbReference>
<evidence type="ECO:0000313" key="8">
    <source>
        <dbReference type="EMBL" id="MBM7809685.1"/>
    </source>
</evidence>
<dbReference type="Proteomes" id="UP001195724">
    <property type="component" value="Unassembled WGS sequence"/>
</dbReference>
<dbReference type="SMART" id="SM00862">
    <property type="entry name" value="Trans_reg_C"/>
    <property type="match status" value="1"/>
</dbReference>
<keyword evidence="9" id="KW-1185">Reference proteome</keyword>